<feature type="non-terminal residue" evidence="1">
    <location>
        <position position="1"/>
    </location>
</feature>
<sequence length="55" mass="6367">IEEKPERHHEEKAESLIPPKILFKPTQVCRQSRDASQTKIDHIKATVSNEKNLCD</sequence>
<evidence type="ECO:0000313" key="2">
    <source>
        <dbReference type="Proteomes" id="UP000708208"/>
    </source>
</evidence>
<comment type="caution">
    <text evidence="1">The sequence shown here is derived from an EMBL/GenBank/DDBJ whole genome shotgun (WGS) entry which is preliminary data.</text>
</comment>
<organism evidence="1 2">
    <name type="scientific">Allacma fusca</name>
    <dbReference type="NCBI Taxonomy" id="39272"/>
    <lineage>
        <taxon>Eukaryota</taxon>
        <taxon>Metazoa</taxon>
        <taxon>Ecdysozoa</taxon>
        <taxon>Arthropoda</taxon>
        <taxon>Hexapoda</taxon>
        <taxon>Collembola</taxon>
        <taxon>Symphypleona</taxon>
        <taxon>Sminthuridae</taxon>
        <taxon>Allacma</taxon>
    </lineage>
</organism>
<gene>
    <name evidence="1" type="ORF">AFUS01_LOCUS8815</name>
</gene>
<accession>A0A8J2NNA8</accession>
<proteinExistence type="predicted"/>
<evidence type="ECO:0000313" key="1">
    <source>
        <dbReference type="EMBL" id="CAG7719491.1"/>
    </source>
</evidence>
<protein>
    <submittedName>
        <fullName evidence="1">Uncharacterized protein</fullName>
    </submittedName>
</protein>
<feature type="non-terminal residue" evidence="1">
    <location>
        <position position="55"/>
    </location>
</feature>
<dbReference type="Proteomes" id="UP000708208">
    <property type="component" value="Unassembled WGS sequence"/>
</dbReference>
<reference evidence="1" key="1">
    <citation type="submission" date="2021-06" db="EMBL/GenBank/DDBJ databases">
        <authorList>
            <person name="Hodson N. C."/>
            <person name="Mongue J. A."/>
            <person name="Jaron S. K."/>
        </authorList>
    </citation>
    <scope>NUCLEOTIDE SEQUENCE</scope>
</reference>
<dbReference type="EMBL" id="CAJVCH010061798">
    <property type="protein sequence ID" value="CAG7719491.1"/>
    <property type="molecule type" value="Genomic_DNA"/>
</dbReference>
<keyword evidence="2" id="KW-1185">Reference proteome</keyword>
<name>A0A8J2NNA8_9HEXA</name>
<dbReference type="AlphaFoldDB" id="A0A8J2NNA8"/>